<dbReference type="EMBL" id="CAFBLU010000036">
    <property type="protein sequence ID" value="CAB4881417.1"/>
    <property type="molecule type" value="Genomic_DNA"/>
</dbReference>
<dbReference type="PROSITE" id="PS51892">
    <property type="entry name" value="SUBTILASE"/>
    <property type="match status" value="1"/>
</dbReference>
<comment type="similarity">
    <text evidence="1">Belongs to the peptidase S8 family.</text>
</comment>
<dbReference type="Pfam" id="PF00082">
    <property type="entry name" value="Peptidase_S8"/>
    <property type="match status" value="1"/>
</dbReference>
<dbReference type="AlphaFoldDB" id="A0A6J7EDR7"/>
<dbReference type="PANTHER" id="PTHR43806">
    <property type="entry name" value="PEPTIDASE S8"/>
    <property type="match status" value="1"/>
</dbReference>
<evidence type="ECO:0000256" key="2">
    <source>
        <dbReference type="ARBA" id="ARBA00022670"/>
    </source>
</evidence>
<dbReference type="PROSITE" id="PS00138">
    <property type="entry name" value="SUBTILASE_SER"/>
    <property type="match status" value="1"/>
</dbReference>
<dbReference type="InterPro" id="IPR022398">
    <property type="entry name" value="Peptidase_S8_His-AS"/>
</dbReference>
<keyword evidence="3" id="KW-0378">Hydrolase</keyword>
<organism evidence="6">
    <name type="scientific">freshwater metagenome</name>
    <dbReference type="NCBI Taxonomy" id="449393"/>
    <lineage>
        <taxon>unclassified sequences</taxon>
        <taxon>metagenomes</taxon>
        <taxon>ecological metagenomes</taxon>
    </lineage>
</organism>
<evidence type="ECO:0000256" key="4">
    <source>
        <dbReference type="ARBA" id="ARBA00022825"/>
    </source>
</evidence>
<keyword evidence="2" id="KW-0645">Protease</keyword>
<evidence type="ECO:0000313" key="6">
    <source>
        <dbReference type="EMBL" id="CAB4881417.1"/>
    </source>
</evidence>
<dbReference type="GO" id="GO:0006508">
    <property type="term" value="P:proteolysis"/>
    <property type="evidence" value="ECO:0007669"/>
    <property type="project" value="UniProtKB-KW"/>
</dbReference>
<dbReference type="PROSITE" id="PS00136">
    <property type="entry name" value="SUBTILASE_ASP"/>
    <property type="match status" value="1"/>
</dbReference>
<name>A0A6J7EDR7_9ZZZZ</name>
<dbReference type="PROSITE" id="PS00137">
    <property type="entry name" value="SUBTILASE_HIS"/>
    <property type="match status" value="1"/>
</dbReference>
<dbReference type="SUPFAM" id="SSF52743">
    <property type="entry name" value="Subtilisin-like"/>
    <property type="match status" value="1"/>
</dbReference>
<dbReference type="InterPro" id="IPR050131">
    <property type="entry name" value="Peptidase_S8_subtilisin-like"/>
</dbReference>
<dbReference type="PANTHER" id="PTHR43806:SF11">
    <property type="entry name" value="CEREVISIN-RELATED"/>
    <property type="match status" value="1"/>
</dbReference>
<accession>A0A6J7EDR7</accession>
<evidence type="ECO:0000256" key="1">
    <source>
        <dbReference type="ARBA" id="ARBA00011073"/>
    </source>
</evidence>
<dbReference type="InterPro" id="IPR023827">
    <property type="entry name" value="Peptidase_S8_Asp-AS"/>
</dbReference>
<dbReference type="InterPro" id="IPR015500">
    <property type="entry name" value="Peptidase_S8_subtilisin-rel"/>
</dbReference>
<dbReference type="InterPro" id="IPR000209">
    <property type="entry name" value="Peptidase_S8/S53_dom"/>
</dbReference>
<dbReference type="InterPro" id="IPR036852">
    <property type="entry name" value="Peptidase_S8/S53_dom_sf"/>
</dbReference>
<dbReference type="PRINTS" id="PR00723">
    <property type="entry name" value="SUBTILISIN"/>
</dbReference>
<protein>
    <submittedName>
        <fullName evidence="6">Unannotated protein</fullName>
    </submittedName>
</protein>
<proteinExistence type="inferred from homology"/>
<dbReference type="Gene3D" id="3.40.50.200">
    <property type="entry name" value="Peptidase S8/S53 domain"/>
    <property type="match status" value="1"/>
</dbReference>
<sequence length="313" mass="31282">MAAAALGGMRAITWAEPDMVYHQTGGDPLRVSQWGLDSIHAERGWLLAGASGLPALTGPPIGIVDTGVNTRHEDLKGRIRACGAAAGGRVREGVCDDSDGHGTHVAGIAAANTANGLGISGIAVRSPLIICRALSGKGDGSTSDVAACVTWAAAKGARIINLSLGGPESRALHAAVKTVSSAGVLVVASAGNGGPSNVSWPAAYPEVVSVAASDQRGRRADFSSTNSDVEVTAPGVGILSLKASGGYVRMSGTSMAAPAISGAAALLWAILQTPSAAAVRSALDKSTHDMGPRGRDSSYGFGLFDFTLTGTSG</sequence>
<evidence type="ECO:0000256" key="3">
    <source>
        <dbReference type="ARBA" id="ARBA00022801"/>
    </source>
</evidence>
<dbReference type="GO" id="GO:0004252">
    <property type="term" value="F:serine-type endopeptidase activity"/>
    <property type="evidence" value="ECO:0007669"/>
    <property type="project" value="InterPro"/>
</dbReference>
<dbReference type="InterPro" id="IPR023828">
    <property type="entry name" value="Peptidase_S8_Ser-AS"/>
</dbReference>
<keyword evidence="4" id="KW-0720">Serine protease</keyword>
<gene>
    <name evidence="6" type="ORF">UFOPK3444_01466</name>
</gene>
<feature type="domain" description="Peptidase S8/S53" evidence="5">
    <location>
        <begin position="58"/>
        <end position="302"/>
    </location>
</feature>
<reference evidence="6" key="1">
    <citation type="submission" date="2020-05" db="EMBL/GenBank/DDBJ databases">
        <authorList>
            <person name="Chiriac C."/>
            <person name="Salcher M."/>
            <person name="Ghai R."/>
            <person name="Kavagutti S V."/>
        </authorList>
    </citation>
    <scope>NUCLEOTIDE SEQUENCE</scope>
</reference>
<evidence type="ECO:0000259" key="5">
    <source>
        <dbReference type="Pfam" id="PF00082"/>
    </source>
</evidence>